<dbReference type="InterPro" id="IPR025920">
    <property type="entry name" value="Lipase_bact_N"/>
</dbReference>
<evidence type="ECO:0000313" key="3">
    <source>
        <dbReference type="EMBL" id="MBB1489170.1"/>
    </source>
</evidence>
<feature type="region of interest" description="Disordered" evidence="1">
    <location>
        <begin position="26"/>
        <end position="50"/>
    </location>
</feature>
<dbReference type="AlphaFoldDB" id="A0A839IWV0"/>
<dbReference type="EMBL" id="JACJFM010000045">
    <property type="protein sequence ID" value="MBB1489170.1"/>
    <property type="molecule type" value="Genomic_DNA"/>
</dbReference>
<evidence type="ECO:0000313" key="4">
    <source>
        <dbReference type="Proteomes" id="UP000565262"/>
    </source>
</evidence>
<sequence length="769" mass="79220">MKKSLLASVIAGSIVLSGCNSSDSAIDSDNIDPSASPDPGSIPVSSVSFDPTNGNISTPTDLLMNPATGLLSVPASGDIYDSLNSQDGWGIGSPINIAVDYPGRQYGTFSLDEGSLDDSDAIILFDLTASELLEYGVDYTLSSGSSGLTITPLKAFKPANQYLLAVTDQVHDSLGRPLTPSTMYSLLSDSSTDVSLLTSDAAQQAQLAGIQALLTGINPVLNSFVPADSSIVYSTRFTTLSAEPVMQAVMDQIVSSQPQIGSVTGIGTVLSALGMNLADNKLSSFLTATGRDALTVASATAAHDPLVYYAGMQLPYFLETPTAFNCGVQLAGTGTCDALSSYWQADDGGALRAGHYAPEKRSDHTVQVLITVPDENNLPAGVSKPENGWPVVLYVHGVTSYKETVMSIAGNLAAQGVAVVAIDQPLHGSRSIDMDGDGVYELTTTSPENGSAYSKGTSLVYANLGSLRTVRDNLRQSAADVLSLRAALSNTTVYTSLSQTPVTEVDLDGESVSMLGVSLGSMVGTSALGMSDSYDADGDGLTEADADNPFDFNAAVLTVGGAQSAAVMGYSNEFGPIVKASFKQNDGFAAAVAENLGYTPEGFIALRTSDPLTYDSLANVAYPAFLKGFVSGALQVIDSGDSLLWAGKVAADTPVLVTQVTGNGVNLADQTVPNSLSSEGFPLAGTSGLINTLGLSQVSGSVASATALKAYTNFLVGKHSSLLDPSPEEGVTQDAASALAATVEMQTQAVSFIATRGRAISVSNNNVVE</sequence>
<dbReference type="SUPFAM" id="SSF53474">
    <property type="entry name" value="alpha/beta-Hydrolases"/>
    <property type="match status" value="1"/>
</dbReference>
<name>A0A839IWV0_9GAMM</name>
<organism evidence="3 4">
    <name type="scientific">Oceanospirillum sediminis</name>
    <dbReference type="NCBI Taxonomy" id="2760088"/>
    <lineage>
        <taxon>Bacteria</taxon>
        <taxon>Pseudomonadati</taxon>
        <taxon>Pseudomonadota</taxon>
        <taxon>Gammaproteobacteria</taxon>
        <taxon>Oceanospirillales</taxon>
        <taxon>Oceanospirillaceae</taxon>
        <taxon>Oceanospirillum</taxon>
    </lineage>
</organism>
<protein>
    <recommendedName>
        <fullName evidence="2">Bacterial virulence factor lipase N-terminal domain-containing protein</fullName>
    </recommendedName>
</protein>
<comment type="caution">
    <text evidence="3">The sequence shown here is derived from an EMBL/GenBank/DDBJ whole genome shotgun (WGS) entry which is preliminary data.</text>
</comment>
<keyword evidence="4" id="KW-1185">Reference proteome</keyword>
<dbReference type="RefSeq" id="WP_182810997.1">
    <property type="nucleotide sequence ID" value="NZ_JACJFM010000045.1"/>
</dbReference>
<dbReference type="Proteomes" id="UP000565262">
    <property type="component" value="Unassembled WGS sequence"/>
</dbReference>
<feature type="compositionally biased region" description="Low complexity" evidence="1">
    <location>
        <begin position="26"/>
        <end position="38"/>
    </location>
</feature>
<dbReference type="InterPro" id="IPR029058">
    <property type="entry name" value="AB_hydrolase_fold"/>
</dbReference>
<dbReference type="Pfam" id="PF12262">
    <property type="entry name" value="Lipase_bact_N"/>
    <property type="match status" value="1"/>
</dbReference>
<evidence type="ECO:0000259" key="2">
    <source>
        <dbReference type="Pfam" id="PF12262"/>
    </source>
</evidence>
<gene>
    <name evidence="3" type="ORF">H4O21_21395</name>
</gene>
<dbReference type="Gene3D" id="3.40.50.1820">
    <property type="entry name" value="alpha/beta hydrolase"/>
    <property type="match status" value="1"/>
</dbReference>
<proteinExistence type="predicted"/>
<feature type="domain" description="Bacterial virulence factor lipase N-terminal" evidence="2">
    <location>
        <begin position="82"/>
        <end position="256"/>
    </location>
</feature>
<reference evidence="3 4" key="1">
    <citation type="submission" date="2020-08" db="EMBL/GenBank/DDBJ databases">
        <title>Oceanospirillum sp. nov. isolated from marine sediment.</title>
        <authorList>
            <person name="Ji X."/>
        </authorList>
    </citation>
    <scope>NUCLEOTIDE SEQUENCE [LARGE SCALE GENOMIC DNA]</scope>
    <source>
        <strain evidence="3 4">D5</strain>
    </source>
</reference>
<dbReference type="PROSITE" id="PS51257">
    <property type="entry name" value="PROKAR_LIPOPROTEIN"/>
    <property type="match status" value="1"/>
</dbReference>
<evidence type="ECO:0000256" key="1">
    <source>
        <dbReference type="SAM" id="MobiDB-lite"/>
    </source>
</evidence>
<accession>A0A839IWV0</accession>